<reference evidence="1 2" key="1">
    <citation type="submission" date="2019-12" db="EMBL/GenBank/DDBJ databases">
        <title>Corynebacterium sp. nov., isolated from feces of the Anser Albifrons in China.</title>
        <authorList>
            <person name="Liu Q."/>
        </authorList>
    </citation>
    <scope>NUCLEOTIDE SEQUENCE [LARGE SCALE GENOMIC DNA]</scope>
    <source>
        <strain evidence="1 2">23H37-10</strain>
    </source>
</reference>
<evidence type="ECO:0000313" key="1">
    <source>
        <dbReference type="EMBL" id="QNH95634.1"/>
    </source>
</evidence>
<dbReference type="KEGG" id="cans:GP473_02095"/>
<name>A0A7G7YMB4_9CORY</name>
<gene>
    <name evidence="1" type="ORF">GP473_02095</name>
</gene>
<dbReference type="AlphaFoldDB" id="A0A7G7YMB4"/>
<dbReference type="Proteomes" id="UP000515275">
    <property type="component" value="Chromosome"/>
</dbReference>
<dbReference type="RefSeq" id="WP_185769192.1">
    <property type="nucleotide sequence ID" value="NZ_WWCA01000002.1"/>
</dbReference>
<organism evidence="1 2">
    <name type="scientific">Corynebacterium anserum</name>
    <dbReference type="NCBI Taxonomy" id="2684406"/>
    <lineage>
        <taxon>Bacteria</taxon>
        <taxon>Bacillati</taxon>
        <taxon>Actinomycetota</taxon>
        <taxon>Actinomycetes</taxon>
        <taxon>Mycobacteriales</taxon>
        <taxon>Corynebacteriaceae</taxon>
        <taxon>Corynebacterium</taxon>
    </lineage>
</organism>
<accession>A0A7G7YMB4</accession>
<dbReference type="EMBL" id="CP046883">
    <property type="protein sequence ID" value="QNH95634.1"/>
    <property type="molecule type" value="Genomic_DNA"/>
</dbReference>
<sequence>MCPGGELHAKVEDLMLHRATKWSGTEMVQAAWNANVRIDITDADRDKNYFDVDSWLEQRGLVEFKQGERIVRMTHKHLLINMKEKYGLSDEGRFYMQTVATTIARGFAGASSTLMAVGGTKYSTLRVKLTF</sequence>
<keyword evidence="2" id="KW-1185">Reference proteome</keyword>
<evidence type="ECO:0000313" key="2">
    <source>
        <dbReference type="Proteomes" id="UP000515275"/>
    </source>
</evidence>
<proteinExistence type="predicted"/>
<protein>
    <submittedName>
        <fullName evidence="1">Uncharacterized protein</fullName>
    </submittedName>
</protein>